<organism evidence="5 6">
    <name type="scientific">Chitinophaga nivalis</name>
    <dbReference type="NCBI Taxonomy" id="2991709"/>
    <lineage>
        <taxon>Bacteria</taxon>
        <taxon>Pseudomonadati</taxon>
        <taxon>Bacteroidota</taxon>
        <taxon>Chitinophagia</taxon>
        <taxon>Chitinophagales</taxon>
        <taxon>Chitinophagaceae</taxon>
        <taxon>Chitinophaga</taxon>
    </lineage>
</organism>
<accession>A0ABT3IK61</accession>
<dbReference type="SMART" id="SM00342">
    <property type="entry name" value="HTH_ARAC"/>
    <property type="match status" value="1"/>
</dbReference>
<sequence>MKQREDVHIFYQQYLEKKPVAENSFQGYFDTFSWQQLKDDLSACDQLQRKPFYKIALLRGEARYHANEEEIHVNGHTIVFIDPMTRCRFTTHDQHFAAEYCVFSESFLRGSGKIAVANWPVFAGNSIYTQSLTDQEYEHLRHIFHELETEHQSAYQFKEEVIRNRIFDVIHFVQKMAGHRKKENDVQDEKLTTLFFTNLEHIFFNISPDRPLEHKTPAGFAQLLHVTIDKLNKTLRKTTGKTTQSLLHERILQEANVLLRHTSYSIKEIAWCLKFQETAHFQNFYKKHAGCTPVEYRQA</sequence>
<keyword evidence="6" id="KW-1185">Reference proteome</keyword>
<evidence type="ECO:0000256" key="1">
    <source>
        <dbReference type="ARBA" id="ARBA00023015"/>
    </source>
</evidence>
<dbReference type="SUPFAM" id="SSF46689">
    <property type="entry name" value="Homeodomain-like"/>
    <property type="match status" value="1"/>
</dbReference>
<evidence type="ECO:0000256" key="3">
    <source>
        <dbReference type="ARBA" id="ARBA00023163"/>
    </source>
</evidence>
<dbReference type="RefSeq" id="WP_264729908.1">
    <property type="nucleotide sequence ID" value="NZ_JAPDNR010000001.1"/>
</dbReference>
<dbReference type="Proteomes" id="UP001207742">
    <property type="component" value="Unassembled WGS sequence"/>
</dbReference>
<dbReference type="Pfam" id="PF12833">
    <property type="entry name" value="HTH_18"/>
    <property type="match status" value="1"/>
</dbReference>
<comment type="caution">
    <text evidence="5">The sequence shown here is derived from an EMBL/GenBank/DDBJ whole genome shotgun (WGS) entry which is preliminary data.</text>
</comment>
<dbReference type="InterPro" id="IPR018060">
    <property type="entry name" value="HTH_AraC"/>
</dbReference>
<dbReference type="EMBL" id="JAPDNS010000001">
    <property type="protein sequence ID" value="MCW3484343.1"/>
    <property type="molecule type" value="Genomic_DNA"/>
</dbReference>
<dbReference type="PANTHER" id="PTHR43280">
    <property type="entry name" value="ARAC-FAMILY TRANSCRIPTIONAL REGULATOR"/>
    <property type="match status" value="1"/>
</dbReference>
<keyword evidence="1" id="KW-0805">Transcription regulation</keyword>
<proteinExistence type="predicted"/>
<dbReference type="PROSITE" id="PS01124">
    <property type="entry name" value="HTH_ARAC_FAMILY_2"/>
    <property type="match status" value="1"/>
</dbReference>
<protein>
    <submittedName>
        <fullName evidence="5">Helix-turn-helix transcriptional regulator</fullName>
    </submittedName>
</protein>
<dbReference type="Gene3D" id="1.10.10.60">
    <property type="entry name" value="Homeodomain-like"/>
    <property type="match status" value="1"/>
</dbReference>
<evidence type="ECO:0000313" key="6">
    <source>
        <dbReference type="Proteomes" id="UP001207742"/>
    </source>
</evidence>
<evidence type="ECO:0000313" key="5">
    <source>
        <dbReference type="EMBL" id="MCW3484343.1"/>
    </source>
</evidence>
<dbReference type="Gene3D" id="2.60.120.280">
    <property type="entry name" value="Regulatory protein AraC"/>
    <property type="match status" value="1"/>
</dbReference>
<dbReference type="PANTHER" id="PTHR43280:SF32">
    <property type="entry name" value="TRANSCRIPTIONAL REGULATORY PROTEIN"/>
    <property type="match status" value="1"/>
</dbReference>
<name>A0ABT3IK61_9BACT</name>
<feature type="domain" description="HTH araC/xylS-type" evidence="4">
    <location>
        <begin position="220"/>
        <end position="299"/>
    </location>
</feature>
<keyword evidence="2" id="KW-0238">DNA-binding</keyword>
<evidence type="ECO:0000259" key="4">
    <source>
        <dbReference type="PROSITE" id="PS01124"/>
    </source>
</evidence>
<gene>
    <name evidence="5" type="ORF">OL497_10590</name>
</gene>
<dbReference type="InterPro" id="IPR009057">
    <property type="entry name" value="Homeodomain-like_sf"/>
</dbReference>
<evidence type="ECO:0000256" key="2">
    <source>
        <dbReference type="ARBA" id="ARBA00023125"/>
    </source>
</evidence>
<keyword evidence="3" id="KW-0804">Transcription</keyword>
<reference evidence="5 6" key="1">
    <citation type="submission" date="2022-10" db="EMBL/GenBank/DDBJ databases">
        <title>Chitinophaga nivalis PC15 sp. nov., isolated from Pyeongchang county, South Korea.</title>
        <authorList>
            <person name="Trinh H.N."/>
        </authorList>
    </citation>
    <scope>NUCLEOTIDE SEQUENCE [LARGE SCALE GENOMIC DNA]</scope>
    <source>
        <strain evidence="5 6">PC14</strain>
    </source>
</reference>